<feature type="region of interest" description="Disordered" evidence="1">
    <location>
        <begin position="229"/>
        <end position="267"/>
    </location>
</feature>
<dbReference type="GO" id="GO:0003676">
    <property type="term" value="F:nucleic acid binding"/>
    <property type="evidence" value="ECO:0007669"/>
    <property type="project" value="InterPro"/>
</dbReference>
<dbReference type="InterPro" id="IPR043502">
    <property type="entry name" value="DNA/RNA_pol_sf"/>
</dbReference>
<dbReference type="InterPro" id="IPR036691">
    <property type="entry name" value="Endo/exonu/phosph_ase_sf"/>
</dbReference>
<reference evidence="3" key="2">
    <citation type="submission" date="2021-03" db="UniProtKB">
        <authorList>
            <consortium name="EnsemblPlants"/>
        </authorList>
    </citation>
    <scope>IDENTIFICATION</scope>
</reference>
<dbReference type="InterPro" id="IPR044730">
    <property type="entry name" value="RNase_H-like_dom_plant"/>
</dbReference>
<dbReference type="Pfam" id="PF13966">
    <property type="entry name" value="zf-RVT"/>
    <property type="match status" value="1"/>
</dbReference>
<accession>A0A803P2Y2</accession>
<dbReference type="GO" id="GO:0004523">
    <property type="term" value="F:RNA-DNA hybrid ribonuclease activity"/>
    <property type="evidence" value="ECO:0007669"/>
    <property type="project" value="InterPro"/>
</dbReference>
<dbReference type="Pfam" id="PF13456">
    <property type="entry name" value="RVT_3"/>
    <property type="match status" value="1"/>
</dbReference>
<sequence length="1370" mass="155294">MASSSGVGGREDVFSFQIEEEDLAELPVGQEGEEEGIDDRWCLVGRFLSNRMIDFDKMQNILASLWQPGMGMFVKKLEDNRFLFQFYHEVDIQRVINGSPRTFDRIQLIIERLPVGGDPTSLQLNHLDIWVQIHDVKPGCMKETTEAIKEKTKLTHENGSWFWVHFKYERVPTFCFICGVIGHSDKFCSRLFQQPIDQITKPYGEFMIATPQRSYKNIGARWLRNRGWSPAANSGDNAPGHSSNQTNMETNPPVGVATSHGQGILHKNGKNHAMINDMMEGDLEGDFASNKDGEVNVSKNGNNKEKGIVIGGNSEVTIYDNKKRKGGRAYPTWLLDGFQDTVRHCGLCDLDLLGHKFTWEKSRDTPAWIEARLDRAMVNFLWLTRYPEAKLFNLAVSPSDHSPLFLDMLQHVKPAGVNFFRFKNYWTRLEESRIKQCNNDLKLLKGRCDTEGKQRYSDTKLQLFETLNQKEIYWHQRSKQLWLKDGDRNNDMGELKYWDAGLGELMLDYYSKMFSAEPGNWEEVLSCVVPKVDEEQNNFLVRPIETQEVKDALFQMHPDKSLGPNGMNPKFFQKYWHIVGADVVACVQNFFMTEEMPVGLNDTNIVLIPKKKKPDDMSELRPISLCNVVAKVITKVLANRLKGLLPGIISLNQSAFIPGRLITDNIMVSYEVLHYLKRKQVGRDGCMALKLDLSKAYDRVDWNFLTAMLSRLGFSEKWVRLVYGCLSSVQYNIVSSGYTIGPIIPTRGLRQGDPISPYLFLICAEGLSALIQRYEERKLIHGCKVANGAPVVSHMLFADDCFLYCKATEREVTNVQQMLQIFANASGQRVNFGKSSAFFSSNTTSHMKATICDRLGIREAEENSKYLGLPSSIGRNKTAAFSFVVDKVQKRIQSWDNKFLSRAGKEVLIKAVVQALPAYTMNLFLLPVGTCQAIESAISRFWWKSNSTKGIHWLCWDKLTAHKSNGGSNPSYIWRSVLEAQGLVRAGARRLIGDGSQDVISDVLNDRDQQLVWRIPLWYWVKDSKGMFSVKSAYRHQQEAHGHINLNVPTDMWKRLWNLKVPPKVLNFLWRVSANCLPTRFLLALRHVQVDSLCPFCSAAPETALHVLVRCNFAKLCWQQAKVPTVAPAAMFFRSWFEEGLSKWNEVESIEAAMTLWALWKVRNDVVWNSISPTSEEVIHVAKMNYSDWCKAQQFEKDALHGHSMVVSEKWCPPSFPSIKVNVDGAIFASEGRFGVGMVARSAAGLVLQAKTLLKTGLLQPHEVEAFGIKEALSWIKSNSWEGVILESDCLRVISDVQSNKSMVSPYGHIILDCKALCAEIENISFSFVKRSANRVAHCLGRSSLLEADRTFNSLSLPFVIASLVSEDLN</sequence>
<dbReference type="Proteomes" id="UP000596661">
    <property type="component" value="Chromosome 2"/>
</dbReference>
<dbReference type="InterPro" id="IPR012337">
    <property type="entry name" value="RNaseH-like_sf"/>
</dbReference>
<dbReference type="InterPro" id="IPR000477">
    <property type="entry name" value="RT_dom"/>
</dbReference>
<evidence type="ECO:0000313" key="4">
    <source>
        <dbReference type="Proteomes" id="UP000596661"/>
    </source>
</evidence>
<dbReference type="Pfam" id="PF14111">
    <property type="entry name" value="DUF4283"/>
    <property type="match status" value="1"/>
</dbReference>
<evidence type="ECO:0000259" key="2">
    <source>
        <dbReference type="PROSITE" id="PS50878"/>
    </source>
</evidence>
<dbReference type="Pfam" id="PF14392">
    <property type="entry name" value="zf-CCHC_4"/>
    <property type="match status" value="1"/>
</dbReference>
<dbReference type="PANTHER" id="PTHR33116:SF86">
    <property type="entry name" value="REVERSE TRANSCRIPTASE DOMAIN-CONTAINING PROTEIN"/>
    <property type="match status" value="1"/>
</dbReference>
<protein>
    <recommendedName>
        <fullName evidence="2">Reverse transcriptase domain-containing protein</fullName>
    </recommendedName>
</protein>
<evidence type="ECO:0000313" key="3">
    <source>
        <dbReference type="EnsemblPlants" id="cds.evm.model.02.859"/>
    </source>
</evidence>
<dbReference type="InterPro" id="IPR025836">
    <property type="entry name" value="Zn_knuckle_CX2CX4HX4C"/>
</dbReference>
<dbReference type="PANTHER" id="PTHR33116">
    <property type="entry name" value="REVERSE TRANSCRIPTASE ZINC-BINDING DOMAIN-CONTAINING PROTEIN-RELATED-RELATED"/>
    <property type="match status" value="1"/>
</dbReference>
<dbReference type="InterPro" id="IPR036397">
    <property type="entry name" value="RNaseH_sf"/>
</dbReference>
<reference evidence="3" key="1">
    <citation type="submission" date="2018-11" db="EMBL/GenBank/DDBJ databases">
        <authorList>
            <person name="Grassa J C."/>
        </authorList>
    </citation>
    <scope>NUCLEOTIDE SEQUENCE [LARGE SCALE GENOMIC DNA]</scope>
</reference>
<dbReference type="Gramene" id="evm.model.02.859">
    <property type="protein sequence ID" value="cds.evm.model.02.859"/>
    <property type="gene ID" value="evm.TU.02.859"/>
</dbReference>
<name>A0A803P2Y2_CANSA</name>
<keyword evidence="4" id="KW-1185">Reference proteome</keyword>
<proteinExistence type="predicted"/>
<dbReference type="CDD" id="cd01650">
    <property type="entry name" value="RT_nLTR_like"/>
    <property type="match status" value="1"/>
</dbReference>
<dbReference type="InterPro" id="IPR002156">
    <property type="entry name" value="RNaseH_domain"/>
</dbReference>
<organism evidence="3 4">
    <name type="scientific">Cannabis sativa</name>
    <name type="common">Hemp</name>
    <name type="synonym">Marijuana</name>
    <dbReference type="NCBI Taxonomy" id="3483"/>
    <lineage>
        <taxon>Eukaryota</taxon>
        <taxon>Viridiplantae</taxon>
        <taxon>Streptophyta</taxon>
        <taxon>Embryophyta</taxon>
        <taxon>Tracheophyta</taxon>
        <taxon>Spermatophyta</taxon>
        <taxon>Magnoliopsida</taxon>
        <taxon>eudicotyledons</taxon>
        <taxon>Gunneridae</taxon>
        <taxon>Pentapetalae</taxon>
        <taxon>rosids</taxon>
        <taxon>fabids</taxon>
        <taxon>Rosales</taxon>
        <taxon>Cannabaceae</taxon>
        <taxon>Cannabis</taxon>
    </lineage>
</organism>
<dbReference type="SUPFAM" id="SSF56219">
    <property type="entry name" value="DNase I-like"/>
    <property type="match status" value="1"/>
</dbReference>
<dbReference type="InterPro" id="IPR025558">
    <property type="entry name" value="DUF4283"/>
</dbReference>
<feature type="compositionally biased region" description="Polar residues" evidence="1">
    <location>
        <begin position="231"/>
        <end position="250"/>
    </location>
</feature>
<feature type="domain" description="Reverse transcriptase" evidence="2">
    <location>
        <begin position="589"/>
        <end position="871"/>
    </location>
</feature>
<evidence type="ECO:0000256" key="1">
    <source>
        <dbReference type="SAM" id="MobiDB-lite"/>
    </source>
</evidence>
<dbReference type="PROSITE" id="PS50878">
    <property type="entry name" value="RT_POL"/>
    <property type="match status" value="1"/>
</dbReference>
<dbReference type="SUPFAM" id="SSF53098">
    <property type="entry name" value="Ribonuclease H-like"/>
    <property type="match status" value="1"/>
</dbReference>
<dbReference type="Pfam" id="PF00078">
    <property type="entry name" value="RVT_1"/>
    <property type="match status" value="1"/>
</dbReference>
<dbReference type="EnsemblPlants" id="evm.model.02.859">
    <property type="protein sequence ID" value="cds.evm.model.02.859"/>
    <property type="gene ID" value="evm.TU.02.859"/>
</dbReference>
<dbReference type="Gene3D" id="3.30.420.10">
    <property type="entry name" value="Ribonuclease H-like superfamily/Ribonuclease H"/>
    <property type="match status" value="1"/>
</dbReference>
<dbReference type="SUPFAM" id="SSF56672">
    <property type="entry name" value="DNA/RNA polymerases"/>
    <property type="match status" value="1"/>
</dbReference>
<dbReference type="InterPro" id="IPR026960">
    <property type="entry name" value="RVT-Znf"/>
</dbReference>
<dbReference type="EMBL" id="UZAU01000139">
    <property type="status" value="NOT_ANNOTATED_CDS"/>
    <property type="molecule type" value="Genomic_DNA"/>
</dbReference>
<dbReference type="CDD" id="cd06222">
    <property type="entry name" value="RNase_H_like"/>
    <property type="match status" value="1"/>
</dbReference>